<feature type="domain" description="PPM-type phosphatase" evidence="2">
    <location>
        <begin position="40"/>
        <end position="290"/>
    </location>
</feature>
<gene>
    <name evidence="3" type="ORF">A2946_04215</name>
</gene>
<evidence type="ECO:0000256" key="1">
    <source>
        <dbReference type="SAM" id="MobiDB-lite"/>
    </source>
</evidence>
<dbReference type="InterPro" id="IPR036457">
    <property type="entry name" value="PPM-type-like_dom_sf"/>
</dbReference>
<dbReference type="SMART" id="SM00331">
    <property type="entry name" value="PP2C_SIG"/>
    <property type="match status" value="1"/>
</dbReference>
<evidence type="ECO:0000313" key="4">
    <source>
        <dbReference type="Proteomes" id="UP000178348"/>
    </source>
</evidence>
<dbReference type="SUPFAM" id="SSF81606">
    <property type="entry name" value="PP2C-like"/>
    <property type="match status" value="1"/>
</dbReference>
<evidence type="ECO:0000259" key="2">
    <source>
        <dbReference type="PROSITE" id="PS51746"/>
    </source>
</evidence>
<dbReference type="PROSITE" id="PS51746">
    <property type="entry name" value="PPM_2"/>
    <property type="match status" value="1"/>
</dbReference>
<sequence length="290" mass="32460">MNIDRWKFGPQDGEGGSASPEEEARRNRARAEKEWREKIEIGVKTKRSDEHPEYNGDVAFINRDIGAFGVLDGFGKDRASEIAATIAKDAIEEILRTHDSPTDSQETNEAVRLAKTEEVIRLALRGADRAIRDRSRKPETHRMYVAVAIVKLWKTESGEIKGILGDIGNCRVQALRKNSNGALDVLSENYLIRHFDDEGNESSNSSHEFKHALGMGKPEEISLDIIELSFQDGDQLLITSNGVHENLSPEQIIEIMERASSGQDCADALIQLSHEHRKFDDDMTVVVVKL</sequence>
<accession>A0A1G2CMS3</accession>
<feature type="compositionally biased region" description="Basic and acidic residues" evidence="1">
    <location>
        <begin position="22"/>
        <end position="33"/>
    </location>
</feature>
<organism evidence="3 4">
    <name type="scientific">Candidatus Liptonbacteria bacterium RIFCSPLOWO2_01_FULL_53_13</name>
    <dbReference type="NCBI Taxonomy" id="1798651"/>
    <lineage>
        <taxon>Bacteria</taxon>
        <taxon>Candidatus Liptoniibacteriota</taxon>
    </lineage>
</organism>
<dbReference type="AlphaFoldDB" id="A0A1G2CMS3"/>
<dbReference type="Gene3D" id="3.60.40.10">
    <property type="entry name" value="PPM-type phosphatase domain"/>
    <property type="match status" value="1"/>
</dbReference>
<dbReference type="SMART" id="SM00332">
    <property type="entry name" value="PP2Cc"/>
    <property type="match status" value="1"/>
</dbReference>
<evidence type="ECO:0000313" key="3">
    <source>
        <dbReference type="EMBL" id="OGZ01941.1"/>
    </source>
</evidence>
<feature type="region of interest" description="Disordered" evidence="1">
    <location>
        <begin position="1"/>
        <end position="33"/>
    </location>
</feature>
<dbReference type="Pfam" id="PF07228">
    <property type="entry name" value="SpoIIE"/>
    <property type="match status" value="1"/>
</dbReference>
<protein>
    <recommendedName>
        <fullName evidence="2">PPM-type phosphatase domain-containing protein</fullName>
    </recommendedName>
</protein>
<dbReference type="InterPro" id="IPR001932">
    <property type="entry name" value="PPM-type_phosphatase-like_dom"/>
</dbReference>
<reference evidence="3 4" key="1">
    <citation type="journal article" date="2016" name="Nat. Commun.">
        <title>Thousands of microbial genomes shed light on interconnected biogeochemical processes in an aquifer system.</title>
        <authorList>
            <person name="Anantharaman K."/>
            <person name="Brown C.T."/>
            <person name="Hug L.A."/>
            <person name="Sharon I."/>
            <person name="Castelle C.J."/>
            <person name="Probst A.J."/>
            <person name="Thomas B.C."/>
            <person name="Singh A."/>
            <person name="Wilkins M.J."/>
            <person name="Karaoz U."/>
            <person name="Brodie E.L."/>
            <person name="Williams K.H."/>
            <person name="Hubbard S.S."/>
            <person name="Banfield J.F."/>
        </authorList>
    </citation>
    <scope>NUCLEOTIDE SEQUENCE [LARGE SCALE GENOMIC DNA]</scope>
</reference>
<name>A0A1G2CMS3_9BACT</name>
<dbReference type="Proteomes" id="UP000178348">
    <property type="component" value="Unassembled WGS sequence"/>
</dbReference>
<dbReference type="EMBL" id="MHLB01000027">
    <property type="protein sequence ID" value="OGZ01941.1"/>
    <property type="molecule type" value="Genomic_DNA"/>
</dbReference>
<comment type="caution">
    <text evidence="3">The sequence shown here is derived from an EMBL/GenBank/DDBJ whole genome shotgun (WGS) entry which is preliminary data.</text>
</comment>
<proteinExistence type="predicted"/>